<keyword evidence="8" id="KW-0032">Aminotransferase</keyword>
<feature type="domain" description="HTH gntR-type" evidence="7">
    <location>
        <begin position="74"/>
        <end position="142"/>
    </location>
</feature>
<dbReference type="AlphaFoldDB" id="A0A3A9YM45"/>
<dbReference type="SUPFAM" id="SSF46785">
    <property type="entry name" value="Winged helix' DNA-binding domain"/>
    <property type="match status" value="1"/>
</dbReference>
<dbReference type="PANTHER" id="PTHR46577">
    <property type="entry name" value="HTH-TYPE TRANSCRIPTIONAL REGULATORY PROTEIN GABR"/>
    <property type="match status" value="1"/>
</dbReference>
<dbReference type="Gene3D" id="3.40.640.10">
    <property type="entry name" value="Type I PLP-dependent aspartate aminotransferase-like (Major domain)"/>
    <property type="match status" value="1"/>
</dbReference>
<keyword evidence="8" id="KW-0808">Transferase</keyword>
<dbReference type="InterPro" id="IPR036388">
    <property type="entry name" value="WH-like_DNA-bd_sf"/>
</dbReference>
<dbReference type="SMART" id="SM00345">
    <property type="entry name" value="HTH_GNTR"/>
    <property type="match status" value="1"/>
</dbReference>
<name>A0A3A9YM45_9ACTN</name>
<feature type="region of interest" description="Disordered" evidence="6">
    <location>
        <begin position="1"/>
        <end position="41"/>
    </location>
</feature>
<dbReference type="CDD" id="cd00609">
    <property type="entry name" value="AAT_like"/>
    <property type="match status" value="1"/>
</dbReference>
<keyword evidence="9" id="KW-1185">Reference proteome</keyword>
<evidence type="ECO:0000256" key="5">
    <source>
        <dbReference type="ARBA" id="ARBA00023163"/>
    </source>
</evidence>
<dbReference type="SUPFAM" id="SSF53383">
    <property type="entry name" value="PLP-dependent transferases"/>
    <property type="match status" value="1"/>
</dbReference>
<dbReference type="GO" id="GO:0008483">
    <property type="term" value="F:transaminase activity"/>
    <property type="evidence" value="ECO:0007669"/>
    <property type="project" value="UniProtKB-KW"/>
</dbReference>
<evidence type="ECO:0000313" key="8">
    <source>
        <dbReference type="EMBL" id="RKN35867.1"/>
    </source>
</evidence>
<dbReference type="GO" id="GO:0003677">
    <property type="term" value="F:DNA binding"/>
    <property type="evidence" value="ECO:0007669"/>
    <property type="project" value="UniProtKB-KW"/>
</dbReference>
<evidence type="ECO:0000256" key="2">
    <source>
        <dbReference type="ARBA" id="ARBA00022898"/>
    </source>
</evidence>
<dbReference type="Pfam" id="PF00155">
    <property type="entry name" value="Aminotran_1_2"/>
    <property type="match status" value="1"/>
</dbReference>
<dbReference type="InterPro" id="IPR051446">
    <property type="entry name" value="HTH_trans_reg/aminotransferase"/>
</dbReference>
<dbReference type="EMBL" id="RBAL01000035">
    <property type="protein sequence ID" value="RKN35867.1"/>
    <property type="molecule type" value="Genomic_DNA"/>
</dbReference>
<dbReference type="GO" id="GO:0003700">
    <property type="term" value="F:DNA-binding transcription factor activity"/>
    <property type="evidence" value="ECO:0007669"/>
    <property type="project" value="InterPro"/>
</dbReference>
<keyword evidence="5" id="KW-0804">Transcription</keyword>
<gene>
    <name evidence="8" type="ORF">D7294_30625</name>
</gene>
<evidence type="ECO:0000256" key="1">
    <source>
        <dbReference type="ARBA" id="ARBA00005384"/>
    </source>
</evidence>
<dbReference type="GO" id="GO:0030170">
    <property type="term" value="F:pyridoxal phosphate binding"/>
    <property type="evidence" value="ECO:0007669"/>
    <property type="project" value="InterPro"/>
</dbReference>
<dbReference type="CDD" id="cd07377">
    <property type="entry name" value="WHTH_GntR"/>
    <property type="match status" value="1"/>
</dbReference>
<dbReference type="Gene3D" id="1.10.10.10">
    <property type="entry name" value="Winged helix-like DNA-binding domain superfamily/Winged helix DNA-binding domain"/>
    <property type="match status" value="1"/>
</dbReference>
<organism evidence="8 9">
    <name type="scientific">Streptomyces hoynatensis</name>
    <dbReference type="NCBI Taxonomy" id="1141874"/>
    <lineage>
        <taxon>Bacteria</taxon>
        <taxon>Bacillati</taxon>
        <taxon>Actinomycetota</taxon>
        <taxon>Actinomycetes</taxon>
        <taxon>Kitasatosporales</taxon>
        <taxon>Streptomycetaceae</taxon>
        <taxon>Streptomyces</taxon>
    </lineage>
</organism>
<feature type="compositionally biased region" description="Low complexity" evidence="6">
    <location>
        <begin position="1"/>
        <end position="10"/>
    </location>
</feature>
<dbReference type="InterPro" id="IPR015421">
    <property type="entry name" value="PyrdxlP-dep_Trfase_major"/>
</dbReference>
<dbReference type="InterPro" id="IPR004839">
    <property type="entry name" value="Aminotransferase_I/II_large"/>
</dbReference>
<evidence type="ECO:0000256" key="4">
    <source>
        <dbReference type="ARBA" id="ARBA00023125"/>
    </source>
</evidence>
<protein>
    <submittedName>
        <fullName evidence="8">PLP-dependent aminotransferase family protein</fullName>
    </submittedName>
</protein>
<dbReference type="InterPro" id="IPR015424">
    <property type="entry name" value="PyrdxlP-dep_Trfase"/>
</dbReference>
<dbReference type="InterPro" id="IPR036390">
    <property type="entry name" value="WH_DNA-bd_sf"/>
</dbReference>
<dbReference type="PANTHER" id="PTHR46577:SF1">
    <property type="entry name" value="HTH-TYPE TRANSCRIPTIONAL REGULATORY PROTEIN GABR"/>
    <property type="match status" value="1"/>
</dbReference>
<proteinExistence type="inferred from homology"/>
<dbReference type="InterPro" id="IPR000524">
    <property type="entry name" value="Tscrpt_reg_HTH_GntR"/>
</dbReference>
<sequence>MTAPLRAATPAGPPPRGPRGPGERKGAGAGGVPRAPGPALDTRCKEENHVEAHRSNTSQCTRSNVGNPGEISVNDDFRRLADRLAAEIADGTLRPGERLPPQRRFARREGIAPSTASRVYAELIRRGLAVGEVGRGTFVRATAPAPEPALAEPGGARVDLELNFPVLPGQAQTLAAGLQRLLRADVLDAALRPAAVAGEAGLRAAAAGLLARGGWSPEPGRLLFAAGGRQAIAAALAALVPAGERLGVERFTYPVIKGIAARLGITPVPLAVDEEGLVPEAVAGALPLRAVYCQPALHNPLGTTMPPGRRAELAEALRRHGLYAVEDAIYGFLRPDLPPLAALAPERTVLVDSLSKRVAPGLTLGFVLAPDEPRRSAIAAALRTGGWAAARFALRAAGEWLGDGTAAALGEAKRADAAERQRIRAERLAGFRIRADPAAYHCWWELPAPWRADTFVAAAARHGIALTPAAAFAVGPAHAPAAVRLALGSPPKDTLARALDTLAGLAHGTPEDSGGPVE</sequence>
<keyword evidence="4" id="KW-0238">DNA-binding</keyword>
<accession>A0A3A9YM45</accession>
<keyword evidence="2" id="KW-0663">Pyridoxal phosphate</keyword>
<keyword evidence="3" id="KW-0805">Transcription regulation</keyword>
<evidence type="ECO:0000259" key="7">
    <source>
        <dbReference type="PROSITE" id="PS50949"/>
    </source>
</evidence>
<comment type="caution">
    <text evidence="8">The sequence shown here is derived from an EMBL/GenBank/DDBJ whole genome shotgun (WGS) entry which is preliminary data.</text>
</comment>
<evidence type="ECO:0000256" key="6">
    <source>
        <dbReference type="SAM" id="MobiDB-lite"/>
    </source>
</evidence>
<dbReference type="OrthoDB" id="3564840at2"/>
<comment type="similarity">
    <text evidence="1">In the C-terminal section; belongs to the class-I pyridoxal-phosphate-dependent aminotransferase family.</text>
</comment>
<evidence type="ECO:0000313" key="9">
    <source>
        <dbReference type="Proteomes" id="UP000272474"/>
    </source>
</evidence>
<dbReference type="Pfam" id="PF00392">
    <property type="entry name" value="GntR"/>
    <property type="match status" value="1"/>
</dbReference>
<reference evidence="8 9" key="1">
    <citation type="journal article" date="2014" name="Int. J. Syst. Evol. Microbiol.">
        <title>Streptomyces hoynatensis sp. nov., isolated from deep marine sediment.</title>
        <authorList>
            <person name="Veyisoglu A."/>
            <person name="Sahin N."/>
        </authorList>
    </citation>
    <scope>NUCLEOTIDE SEQUENCE [LARGE SCALE GENOMIC DNA]</scope>
    <source>
        <strain evidence="8 9">KCTC 29097</strain>
    </source>
</reference>
<dbReference type="Proteomes" id="UP000272474">
    <property type="component" value="Unassembled WGS sequence"/>
</dbReference>
<evidence type="ECO:0000256" key="3">
    <source>
        <dbReference type="ARBA" id="ARBA00023015"/>
    </source>
</evidence>
<dbReference type="PROSITE" id="PS50949">
    <property type="entry name" value="HTH_GNTR"/>
    <property type="match status" value="1"/>
</dbReference>